<dbReference type="PIRSF" id="PIRSF000388">
    <property type="entry name" value="Pantoate_hydroxy_MeTrfase"/>
    <property type="match status" value="1"/>
</dbReference>
<dbReference type="PANTHER" id="PTHR20881:SF0">
    <property type="entry name" value="3-METHYL-2-OXOBUTANOATE HYDROXYMETHYLTRANSFERASE"/>
    <property type="match status" value="1"/>
</dbReference>
<feature type="binding site" evidence="7 9">
    <location>
        <position position="85"/>
    </location>
    <ligand>
        <name>3-methyl-2-oxobutanoate</name>
        <dbReference type="ChEBI" id="CHEBI:11851"/>
    </ligand>
</feature>
<evidence type="ECO:0000256" key="10">
    <source>
        <dbReference type="PIRSR" id="PIRSR000388-3"/>
    </source>
</evidence>
<dbReference type="InterPro" id="IPR015813">
    <property type="entry name" value="Pyrv/PenolPyrv_kinase-like_dom"/>
</dbReference>
<feature type="binding site" evidence="7 10">
    <location>
        <position position="116"/>
    </location>
    <ligand>
        <name>Mg(2+)</name>
        <dbReference type="ChEBI" id="CHEBI:18420"/>
    </ligand>
</feature>
<comment type="pathway">
    <text evidence="1 7">Cofactor biosynthesis; (R)-pantothenate biosynthesis; (R)-pantoate from 3-methyl-2-oxobutanoate: step 1/2.</text>
</comment>
<comment type="caution">
    <text evidence="11">The sequence shown here is derived from an EMBL/GenBank/DDBJ whole genome shotgun (WGS) entry which is preliminary data.</text>
</comment>
<dbReference type="GO" id="GO:0032259">
    <property type="term" value="P:methylation"/>
    <property type="evidence" value="ECO:0007669"/>
    <property type="project" value="UniProtKB-KW"/>
</dbReference>
<dbReference type="GO" id="GO:0015940">
    <property type="term" value="P:pantothenate biosynthetic process"/>
    <property type="evidence" value="ECO:0007669"/>
    <property type="project" value="UniProtKB-UniRule"/>
</dbReference>
<keyword evidence="7 10" id="KW-0479">Metal-binding</keyword>
<dbReference type="GO" id="GO:0000287">
    <property type="term" value="F:magnesium ion binding"/>
    <property type="evidence" value="ECO:0007669"/>
    <property type="project" value="TreeGrafter"/>
</dbReference>
<feature type="binding site" evidence="7 10">
    <location>
        <position position="85"/>
    </location>
    <ligand>
        <name>Mg(2+)</name>
        <dbReference type="ChEBI" id="CHEBI:18420"/>
    </ligand>
</feature>
<gene>
    <name evidence="7" type="primary">panB</name>
    <name evidence="11" type="ORF">EDC61_101198</name>
</gene>
<feature type="binding site" evidence="7 10">
    <location>
        <position position="42"/>
    </location>
    <ligand>
        <name>Mg(2+)</name>
        <dbReference type="ChEBI" id="CHEBI:18420"/>
    </ligand>
</feature>
<evidence type="ECO:0000256" key="4">
    <source>
        <dbReference type="ARBA" id="ARBA00022655"/>
    </source>
</evidence>
<dbReference type="SUPFAM" id="SSF51621">
    <property type="entry name" value="Phosphoenolpyruvate/pyruvate domain"/>
    <property type="match status" value="1"/>
</dbReference>
<proteinExistence type="inferred from homology"/>
<dbReference type="Pfam" id="PF02548">
    <property type="entry name" value="Pantoate_transf"/>
    <property type="match status" value="1"/>
</dbReference>
<evidence type="ECO:0000256" key="6">
    <source>
        <dbReference type="ARBA" id="ARBA00056497"/>
    </source>
</evidence>
<feature type="binding site" evidence="7 9">
    <location>
        <begin position="42"/>
        <end position="43"/>
    </location>
    <ligand>
        <name>3-methyl-2-oxobutanoate</name>
        <dbReference type="ChEBI" id="CHEBI:11851"/>
    </ligand>
</feature>
<evidence type="ECO:0000256" key="8">
    <source>
        <dbReference type="PIRSR" id="PIRSR000388-1"/>
    </source>
</evidence>
<evidence type="ECO:0000256" key="5">
    <source>
        <dbReference type="ARBA" id="ARBA00022679"/>
    </source>
</evidence>
<organism evidence="11 12">
    <name type="scientific">Sulfuritortus calidifontis</name>
    <dbReference type="NCBI Taxonomy" id="1914471"/>
    <lineage>
        <taxon>Bacteria</taxon>
        <taxon>Pseudomonadati</taxon>
        <taxon>Pseudomonadota</taxon>
        <taxon>Betaproteobacteria</taxon>
        <taxon>Nitrosomonadales</taxon>
        <taxon>Thiobacillaceae</taxon>
        <taxon>Sulfuritortus</taxon>
    </lineage>
</organism>
<feature type="active site" description="Proton acceptor" evidence="7 8">
    <location>
        <position position="182"/>
    </location>
</feature>
<dbReference type="UniPathway" id="UPA00028">
    <property type="reaction ID" value="UER00003"/>
</dbReference>
<dbReference type="HAMAP" id="MF_00156">
    <property type="entry name" value="PanB"/>
    <property type="match status" value="1"/>
</dbReference>
<evidence type="ECO:0000256" key="9">
    <source>
        <dbReference type="PIRSR" id="PIRSR000388-2"/>
    </source>
</evidence>
<dbReference type="RefSeq" id="WP_126459427.1">
    <property type="nucleotide sequence ID" value="NZ_AP018721.1"/>
</dbReference>
<dbReference type="Proteomes" id="UP000295135">
    <property type="component" value="Unassembled WGS sequence"/>
</dbReference>
<keyword evidence="4 7" id="KW-0566">Pantothenate biosynthesis</keyword>
<evidence type="ECO:0000313" key="12">
    <source>
        <dbReference type="Proteomes" id="UP000295135"/>
    </source>
</evidence>
<evidence type="ECO:0000313" key="11">
    <source>
        <dbReference type="EMBL" id="TCS73975.1"/>
    </source>
</evidence>
<dbReference type="GO" id="GO:0005737">
    <property type="term" value="C:cytoplasm"/>
    <property type="evidence" value="ECO:0007669"/>
    <property type="project" value="UniProtKB-SubCell"/>
</dbReference>
<dbReference type="CDD" id="cd06557">
    <property type="entry name" value="KPHMT-like"/>
    <property type="match status" value="1"/>
</dbReference>
<name>A0A4R3JYY8_9PROT</name>
<comment type="function">
    <text evidence="6 7">Catalyzes the reversible reaction in which hydroxymethyl group from 5,10-methylenetetrahydrofolate is transferred onto alpha-ketoisovalerate to form ketopantoate.</text>
</comment>
<dbReference type="PANTHER" id="PTHR20881">
    <property type="entry name" value="3-METHYL-2-OXOBUTANOATE HYDROXYMETHYLTRANSFERASE"/>
    <property type="match status" value="1"/>
</dbReference>
<dbReference type="GO" id="GO:0008168">
    <property type="term" value="F:methyltransferase activity"/>
    <property type="evidence" value="ECO:0007669"/>
    <property type="project" value="UniProtKB-KW"/>
</dbReference>
<protein>
    <recommendedName>
        <fullName evidence="7">3-methyl-2-oxobutanoate hydroxymethyltransferase</fullName>
        <ecNumber evidence="7">2.1.2.11</ecNumber>
    </recommendedName>
    <alternativeName>
        <fullName evidence="7">Ketopantoate hydroxymethyltransferase</fullName>
        <shortName evidence="7">KPHMT</shortName>
    </alternativeName>
</protein>
<dbReference type="FunFam" id="3.20.20.60:FF:000003">
    <property type="entry name" value="3-methyl-2-oxobutanoate hydroxymethyltransferase"/>
    <property type="match status" value="1"/>
</dbReference>
<evidence type="ECO:0000256" key="3">
    <source>
        <dbReference type="ARBA" id="ARBA00011424"/>
    </source>
</evidence>
<evidence type="ECO:0000256" key="7">
    <source>
        <dbReference type="HAMAP-Rule" id="MF_00156"/>
    </source>
</evidence>
<evidence type="ECO:0000256" key="2">
    <source>
        <dbReference type="ARBA" id="ARBA00008676"/>
    </source>
</evidence>
<sequence length="263" mass="27086">MFLPQLLAKTAKGEKLVALTCYDASFARALARAGVDILLVGDSLGMTVQGHATTLAVSLEHMAYHTEAVARGVAQAGTGAFVMADLPFGSYQASPAQAFEAAARLMAAGANMVKLEGGAVMADTVSFLVKRGIPVCAHVGLLPQSVNLTGYRAQARDQTAAAQLLQDAKALETAGAQILLMESIPAALAAEVTRSLAIPTIGIGAGGDCSGQVLVLHDVLGLTEQPPRFAKNFMPGADGIEAGVRAYVEAVKAGRFPGAEHQF</sequence>
<comment type="catalytic activity">
    <reaction evidence="7">
        <text>(6R)-5,10-methylene-5,6,7,8-tetrahydrofolate + 3-methyl-2-oxobutanoate + H2O = 2-dehydropantoate + (6S)-5,6,7,8-tetrahydrofolate</text>
        <dbReference type="Rhea" id="RHEA:11824"/>
        <dbReference type="ChEBI" id="CHEBI:11561"/>
        <dbReference type="ChEBI" id="CHEBI:11851"/>
        <dbReference type="ChEBI" id="CHEBI:15377"/>
        <dbReference type="ChEBI" id="CHEBI:15636"/>
        <dbReference type="ChEBI" id="CHEBI:57453"/>
        <dbReference type="EC" id="2.1.2.11"/>
    </reaction>
</comment>
<comment type="subunit">
    <text evidence="3 7">Homodecamer; pentamer of dimers.</text>
</comment>
<comment type="similarity">
    <text evidence="2 7">Belongs to the PanB family.</text>
</comment>
<evidence type="ECO:0000256" key="1">
    <source>
        <dbReference type="ARBA" id="ARBA00005033"/>
    </source>
</evidence>
<reference evidence="11 12" key="1">
    <citation type="submission" date="2019-03" db="EMBL/GenBank/DDBJ databases">
        <title>Genomic Encyclopedia of Type Strains, Phase IV (KMG-IV): sequencing the most valuable type-strain genomes for metagenomic binning, comparative biology and taxonomic classification.</title>
        <authorList>
            <person name="Goeker M."/>
        </authorList>
    </citation>
    <scope>NUCLEOTIDE SEQUENCE [LARGE SCALE GENOMIC DNA]</scope>
    <source>
        <strain evidence="11 12">DSM 103923</strain>
    </source>
</reference>
<dbReference type="NCBIfam" id="TIGR00222">
    <property type="entry name" value="panB"/>
    <property type="match status" value="1"/>
</dbReference>
<comment type="subcellular location">
    <subcellularLocation>
        <location evidence="7">Cytoplasm</location>
    </subcellularLocation>
</comment>
<dbReference type="AlphaFoldDB" id="A0A4R3JYY8"/>
<dbReference type="EMBL" id="SLZY01000001">
    <property type="protein sequence ID" value="TCS73975.1"/>
    <property type="molecule type" value="Genomic_DNA"/>
</dbReference>
<dbReference type="GO" id="GO:0003864">
    <property type="term" value="F:3-methyl-2-oxobutanoate hydroxymethyltransferase activity"/>
    <property type="evidence" value="ECO:0007669"/>
    <property type="project" value="UniProtKB-UniRule"/>
</dbReference>
<dbReference type="EC" id="2.1.2.11" evidence="7"/>
<comment type="cofactor">
    <cofactor evidence="7 10">
        <name>Mg(2+)</name>
        <dbReference type="ChEBI" id="CHEBI:18420"/>
    </cofactor>
    <text evidence="7 10">Binds 1 Mg(2+) ion per subunit.</text>
</comment>
<keyword evidence="5 7" id="KW-0808">Transferase</keyword>
<dbReference type="NCBIfam" id="NF001452">
    <property type="entry name" value="PRK00311.1"/>
    <property type="match status" value="1"/>
</dbReference>
<dbReference type="Gene3D" id="3.20.20.60">
    <property type="entry name" value="Phosphoenolpyruvate-binding domains"/>
    <property type="match status" value="1"/>
</dbReference>
<keyword evidence="12" id="KW-1185">Reference proteome</keyword>
<dbReference type="InterPro" id="IPR003700">
    <property type="entry name" value="Pantoate_hydroxy_MeTrfase"/>
</dbReference>
<keyword evidence="7 10" id="KW-0460">Magnesium</keyword>
<dbReference type="InterPro" id="IPR040442">
    <property type="entry name" value="Pyrv_kinase-like_dom_sf"/>
</dbReference>
<accession>A0A4R3JYY8</accession>
<keyword evidence="11" id="KW-0489">Methyltransferase</keyword>
<keyword evidence="7" id="KW-0963">Cytoplasm</keyword>
<dbReference type="OrthoDB" id="9781789at2"/>
<feature type="binding site" evidence="7 9">
    <location>
        <position position="114"/>
    </location>
    <ligand>
        <name>3-methyl-2-oxobutanoate</name>
        <dbReference type="ChEBI" id="CHEBI:11851"/>
    </ligand>
</feature>